<gene>
    <name evidence="1" type="ORF">JR316_006511</name>
</gene>
<accession>A0A8H7XU50</accession>
<organism evidence="1">
    <name type="scientific">Psilocybe cubensis</name>
    <name type="common">Psychedelic mushroom</name>
    <name type="synonym">Stropharia cubensis</name>
    <dbReference type="NCBI Taxonomy" id="181762"/>
    <lineage>
        <taxon>Eukaryota</taxon>
        <taxon>Fungi</taxon>
        <taxon>Dikarya</taxon>
        <taxon>Basidiomycota</taxon>
        <taxon>Agaricomycotina</taxon>
        <taxon>Agaricomycetes</taxon>
        <taxon>Agaricomycetidae</taxon>
        <taxon>Agaricales</taxon>
        <taxon>Agaricineae</taxon>
        <taxon>Strophariaceae</taxon>
        <taxon>Psilocybe</taxon>
    </lineage>
</organism>
<proteinExistence type="predicted"/>
<sequence>MGMDFGDVLIHLTLPSLKTFEYEYYSSAATLDKLVKFMDRSAATLDKSIFNANQGPLPPLWYERLRGITHLYMQLYGDRENASIGCDFLSALTDTSADALFPHLQVLTIATHNISGLVWSKLCEAVLARGKCPTIQDGVGNDYARALASVRVQLRSGDVDRALRQISRPDIALLIERIRASGVKFKSMDMENTDIVVCASRLVANSLLPFQASSLPFQAS</sequence>
<name>A0A8H7XU50_PSICU</name>
<comment type="caution">
    <text evidence="1">The sequence shown here is derived from an EMBL/GenBank/DDBJ whole genome shotgun (WGS) entry which is preliminary data.</text>
</comment>
<protein>
    <submittedName>
        <fullName evidence="1">Uncharacterized protein</fullName>
    </submittedName>
</protein>
<reference evidence="1" key="1">
    <citation type="submission" date="2021-02" db="EMBL/GenBank/DDBJ databases">
        <title>Psilocybe cubensis genome.</title>
        <authorList>
            <person name="Mckernan K.J."/>
            <person name="Crawford S."/>
            <person name="Trippe A."/>
            <person name="Kane L.T."/>
            <person name="Mclaughlin S."/>
        </authorList>
    </citation>
    <scope>NUCLEOTIDE SEQUENCE [LARGE SCALE GENOMIC DNA]</scope>
    <source>
        <strain evidence="1">MGC-MH-2018</strain>
    </source>
</reference>
<evidence type="ECO:0000313" key="1">
    <source>
        <dbReference type="EMBL" id="KAG5167920.1"/>
    </source>
</evidence>
<dbReference type="AlphaFoldDB" id="A0A8H7XU50"/>
<dbReference type="EMBL" id="JAFIQS010000006">
    <property type="protein sequence ID" value="KAG5167920.1"/>
    <property type="molecule type" value="Genomic_DNA"/>
</dbReference>